<evidence type="ECO:0000313" key="3">
    <source>
        <dbReference type="Proteomes" id="UP000033918"/>
    </source>
</evidence>
<feature type="coiled-coil region" evidence="1">
    <location>
        <begin position="4"/>
        <end position="31"/>
    </location>
</feature>
<sequence length="129" mass="14887">MPDIISQNLEHNVLEADIERLSKEIAEKRNLPEHKELPERELIKRSLTSLIKNAVQSTELPGKSILPDYLKDLPAETRLQVEQLIDLTFHQGIGKVIQRAKRASPFVLDAFHDVLTDKLYDELKKRKII</sequence>
<evidence type="ECO:0000256" key="1">
    <source>
        <dbReference type="SAM" id="Coils"/>
    </source>
</evidence>
<gene>
    <name evidence="2" type="ORF">UU38_C0003G0140</name>
</gene>
<comment type="caution">
    <text evidence="2">The sequence shown here is derived from an EMBL/GenBank/DDBJ whole genome shotgun (WGS) entry which is preliminary data.</text>
</comment>
<proteinExistence type="predicted"/>
<dbReference type="Proteomes" id="UP000033918">
    <property type="component" value="Unassembled WGS sequence"/>
</dbReference>
<dbReference type="AlphaFoldDB" id="A0A0G0UJ94"/>
<name>A0A0G0UJ94_9BACT</name>
<evidence type="ECO:0000313" key="2">
    <source>
        <dbReference type="EMBL" id="KKR88888.1"/>
    </source>
</evidence>
<accession>A0A0G0UJ94</accession>
<keyword evidence="1" id="KW-0175">Coiled coil</keyword>
<protein>
    <submittedName>
        <fullName evidence="2">Uncharacterized protein</fullName>
    </submittedName>
</protein>
<reference evidence="2 3" key="1">
    <citation type="journal article" date="2015" name="Nature">
        <title>rRNA introns, odd ribosomes, and small enigmatic genomes across a large radiation of phyla.</title>
        <authorList>
            <person name="Brown C.T."/>
            <person name="Hug L.A."/>
            <person name="Thomas B.C."/>
            <person name="Sharon I."/>
            <person name="Castelle C.J."/>
            <person name="Singh A."/>
            <person name="Wilkins M.J."/>
            <person name="Williams K.H."/>
            <person name="Banfield J.F."/>
        </authorList>
    </citation>
    <scope>NUCLEOTIDE SEQUENCE [LARGE SCALE GENOMIC DNA]</scope>
</reference>
<organism evidence="2 3">
    <name type="scientific">Candidatus Wolfebacteria bacterium GW2011_GWB1_41_12</name>
    <dbReference type="NCBI Taxonomy" id="1619006"/>
    <lineage>
        <taxon>Bacteria</taxon>
        <taxon>Candidatus Wolfeibacteriota</taxon>
    </lineage>
</organism>
<dbReference type="EMBL" id="LCAK01000003">
    <property type="protein sequence ID" value="KKR88888.1"/>
    <property type="molecule type" value="Genomic_DNA"/>
</dbReference>